<evidence type="ECO:0000256" key="1">
    <source>
        <dbReference type="ARBA" id="ARBA00022801"/>
    </source>
</evidence>
<dbReference type="OrthoDB" id="5327538at2759"/>
<dbReference type="InterPro" id="IPR006680">
    <property type="entry name" value="Amidohydro-rel"/>
</dbReference>
<dbReference type="EMBL" id="CAJVPG010000110">
    <property type="protein sequence ID" value="CAG8340516.1"/>
    <property type="molecule type" value="Genomic_DNA"/>
</dbReference>
<comment type="caution">
    <text evidence="3">The sequence shown here is derived from an EMBL/GenBank/DDBJ whole genome shotgun (WGS) entry which is preliminary data.</text>
</comment>
<dbReference type="Gene3D" id="3.20.20.140">
    <property type="entry name" value="Metal-dependent hydrolases"/>
    <property type="match status" value="1"/>
</dbReference>
<dbReference type="PANTHER" id="PTHR43794:SF11">
    <property type="entry name" value="AMIDOHYDROLASE-RELATED DOMAIN-CONTAINING PROTEIN"/>
    <property type="match status" value="1"/>
</dbReference>
<dbReference type="InterPro" id="IPR011059">
    <property type="entry name" value="Metal-dep_hydrolase_composite"/>
</dbReference>
<dbReference type="Proteomes" id="UP001152649">
    <property type="component" value="Unassembled WGS sequence"/>
</dbReference>
<dbReference type="AlphaFoldDB" id="A0A9W4INW6"/>
<keyword evidence="1" id="KW-0378">Hydrolase</keyword>
<sequence>MSGKYLFTGGYVATLDDTIGDIPNGAVLVENGIIQAVGRAEDMKYPDAEVIDATDGVVIPGMVDTHRHASMSLTRGLGTDQSLFHFLSNTYLRWLPATSVDDMELSSMVGGLEALNSGVTTIMDTCETFNSGDHAEAEFNGLKRSGVRAFYCFAMGDDAYGRASVGMEGWEARLAHLQDMRSKTSPEDLVQVGMALSQPGTVPFDLTKVELKFAEQHGLLCCSHSCAVENSIITKDIEDRANHGLMMPGHVYIHCTNLTKREIELIAESKGKVSIATETEMQMGMGIPPIRACIEHGINPSLSIDTSSAVAPDLLGQMRLALQMQRCLDNDAVHKTRQVPLDLEYGVRDALIWGTRNGAETVGMSDRIGTLTPGKEADIVVITSKHAISASAYPLGTAVLHSSPADVDVVMVRGEIKKRDGGLVGQNIPEIRAKAKAGLQHIMKNLEDMRPEMKQEEIRQFLLGAENVTRKNLAKAYFGEEEQGNWMREG</sequence>
<organism evidence="3 4">
    <name type="scientific">Penicillium salamii</name>
    <dbReference type="NCBI Taxonomy" id="1612424"/>
    <lineage>
        <taxon>Eukaryota</taxon>
        <taxon>Fungi</taxon>
        <taxon>Dikarya</taxon>
        <taxon>Ascomycota</taxon>
        <taxon>Pezizomycotina</taxon>
        <taxon>Eurotiomycetes</taxon>
        <taxon>Eurotiomycetidae</taxon>
        <taxon>Eurotiales</taxon>
        <taxon>Aspergillaceae</taxon>
        <taxon>Penicillium</taxon>
    </lineage>
</organism>
<reference evidence="3" key="1">
    <citation type="submission" date="2021-07" db="EMBL/GenBank/DDBJ databases">
        <authorList>
            <person name="Branca A.L. A."/>
        </authorList>
    </citation>
    <scope>NUCLEOTIDE SEQUENCE</scope>
</reference>
<gene>
    <name evidence="3" type="ORF">PSALAMII_LOCUS2850</name>
</gene>
<dbReference type="SUPFAM" id="SSF51338">
    <property type="entry name" value="Composite domain of metallo-dependent hydrolases"/>
    <property type="match status" value="1"/>
</dbReference>
<dbReference type="Gene3D" id="2.30.40.10">
    <property type="entry name" value="Urease, subunit C, domain 1"/>
    <property type="match status" value="1"/>
</dbReference>
<dbReference type="GO" id="GO:0016810">
    <property type="term" value="F:hydrolase activity, acting on carbon-nitrogen (but not peptide) bonds"/>
    <property type="evidence" value="ECO:0007669"/>
    <property type="project" value="InterPro"/>
</dbReference>
<dbReference type="InterPro" id="IPR050287">
    <property type="entry name" value="MTA/SAH_deaminase"/>
</dbReference>
<keyword evidence="4" id="KW-1185">Reference proteome</keyword>
<dbReference type="SUPFAM" id="SSF51556">
    <property type="entry name" value="Metallo-dependent hydrolases"/>
    <property type="match status" value="1"/>
</dbReference>
<dbReference type="PANTHER" id="PTHR43794">
    <property type="entry name" value="AMINOHYDROLASE SSNA-RELATED"/>
    <property type="match status" value="1"/>
</dbReference>
<evidence type="ECO:0000313" key="4">
    <source>
        <dbReference type="Proteomes" id="UP001152649"/>
    </source>
</evidence>
<evidence type="ECO:0000313" key="3">
    <source>
        <dbReference type="EMBL" id="CAG8340516.1"/>
    </source>
</evidence>
<name>A0A9W4INW6_9EURO</name>
<protein>
    <recommendedName>
        <fullName evidence="2">Amidohydrolase-related domain-containing protein</fullName>
    </recommendedName>
</protein>
<dbReference type="InterPro" id="IPR032466">
    <property type="entry name" value="Metal_Hydrolase"/>
</dbReference>
<accession>A0A9W4INW6</accession>
<dbReference type="Pfam" id="PF01979">
    <property type="entry name" value="Amidohydro_1"/>
    <property type="match status" value="1"/>
</dbReference>
<evidence type="ECO:0000259" key="2">
    <source>
        <dbReference type="Pfam" id="PF01979"/>
    </source>
</evidence>
<proteinExistence type="predicted"/>
<feature type="domain" description="Amidohydrolase-related" evidence="2">
    <location>
        <begin position="57"/>
        <end position="416"/>
    </location>
</feature>